<dbReference type="RefSeq" id="WP_188688730.1">
    <property type="nucleotide sequence ID" value="NZ_BMLY01000001.1"/>
</dbReference>
<feature type="domain" description="DUF3631" evidence="2">
    <location>
        <begin position="253"/>
        <end position="428"/>
    </location>
</feature>
<dbReference type="Pfam" id="PF12307">
    <property type="entry name" value="DUF3631"/>
    <property type="match status" value="1"/>
</dbReference>
<comment type="caution">
    <text evidence="3">The sequence shown here is derived from an EMBL/GenBank/DDBJ whole genome shotgun (WGS) entry which is preliminary data.</text>
</comment>
<sequence length="493" mass="54189">MDKLEHLLAALPDVADEEPFLQHLATLSKLDYSRIRGSAAKMLGVKLSMLDETVADYRKQSATPTKDAQGQTYVPKDVAPWSDTVDGTVLLDSVLATLHRYVVADVETLWAATLWLVLTWLADYATVLPLALITAPEKGCGKTTLLSVFLKLARRAVPAANITPAALFWVVDTCQPTLLIDEADTFMKGLPDLVGIINSGHTRDTSFILRVLRVDGDNFGLRHFCTFGPKAISGIGAHRVADSLTSRSILLPLRRKLPDEQCENIRHADTAGFNELKRKLARWAQDNGPTFGTLHPSFGHNRTNDNWEPLLAIAELAGPAWKRRAHQAAIKLTDSAENTASINQQLLADIQSIFVHTKADRIHTVTLRKALCEVDGPWSIYNSGQPITAHQLGTHLREFGITSNTVRVGDLTLKGYKREQFDDAFKRYLPVVPPSPVTPSQTAANKASNTLVNRHTETNVTEEKPLNTSDHAGCDVVTSAHPGDENNDWSVVI</sequence>
<evidence type="ECO:0000313" key="4">
    <source>
        <dbReference type="Proteomes" id="UP000621859"/>
    </source>
</evidence>
<evidence type="ECO:0000259" key="2">
    <source>
        <dbReference type="Pfam" id="PF12307"/>
    </source>
</evidence>
<name>A0ABQ2PHW9_9NEIS</name>
<proteinExistence type="predicted"/>
<keyword evidence="4" id="KW-1185">Reference proteome</keyword>
<reference evidence="4" key="1">
    <citation type="journal article" date="2019" name="Int. J. Syst. Evol. Microbiol.">
        <title>The Global Catalogue of Microorganisms (GCM) 10K type strain sequencing project: providing services to taxonomists for standard genome sequencing and annotation.</title>
        <authorList>
            <consortium name="The Broad Institute Genomics Platform"/>
            <consortium name="The Broad Institute Genome Sequencing Center for Infectious Disease"/>
            <person name="Wu L."/>
            <person name="Ma J."/>
        </authorList>
    </citation>
    <scope>NUCLEOTIDE SEQUENCE [LARGE SCALE GENOMIC DNA]</scope>
    <source>
        <strain evidence="4">CGMCC 1.8860</strain>
    </source>
</reference>
<feature type="compositionally biased region" description="Polar residues" evidence="1">
    <location>
        <begin position="441"/>
        <end position="453"/>
    </location>
</feature>
<dbReference type="EMBL" id="BMLY01000001">
    <property type="protein sequence ID" value="GGP24831.1"/>
    <property type="molecule type" value="Genomic_DNA"/>
</dbReference>
<dbReference type="Proteomes" id="UP000621859">
    <property type="component" value="Unassembled WGS sequence"/>
</dbReference>
<accession>A0ABQ2PHW9</accession>
<dbReference type="InterPro" id="IPR022081">
    <property type="entry name" value="DUF3631"/>
</dbReference>
<protein>
    <recommendedName>
        <fullName evidence="2">DUF3631 domain-containing protein</fullName>
    </recommendedName>
</protein>
<gene>
    <name evidence="3" type="ORF">GCM10010971_06500</name>
</gene>
<feature type="compositionally biased region" description="Basic and acidic residues" evidence="1">
    <location>
        <begin position="454"/>
        <end position="465"/>
    </location>
</feature>
<evidence type="ECO:0000313" key="3">
    <source>
        <dbReference type="EMBL" id="GGP24831.1"/>
    </source>
</evidence>
<evidence type="ECO:0000256" key="1">
    <source>
        <dbReference type="SAM" id="MobiDB-lite"/>
    </source>
</evidence>
<organism evidence="3 4">
    <name type="scientific">Silvimonas amylolytica</name>
    <dbReference type="NCBI Taxonomy" id="449663"/>
    <lineage>
        <taxon>Bacteria</taxon>
        <taxon>Pseudomonadati</taxon>
        <taxon>Pseudomonadota</taxon>
        <taxon>Betaproteobacteria</taxon>
        <taxon>Neisseriales</taxon>
        <taxon>Chitinibacteraceae</taxon>
        <taxon>Silvimonas</taxon>
    </lineage>
</organism>
<feature type="region of interest" description="Disordered" evidence="1">
    <location>
        <begin position="435"/>
        <end position="493"/>
    </location>
</feature>